<dbReference type="SMART" id="SM00184">
    <property type="entry name" value="RING"/>
    <property type="match status" value="1"/>
</dbReference>
<evidence type="ECO:0000256" key="2">
    <source>
        <dbReference type="ARBA" id="ARBA00004167"/>
    </source>
</evidence>
<evidence type="ECO:0000256" key="11">
    <source>
        <dbReference type="ARBA" id="ARBA00022989"/>
    </source>
</evidence>
<keyword evidence="9" id="KW-0833">Ubl conjugation pathway</keyword>
<dbReference type="SUPFAM" id="SSF57850">
    <property type="entry name" value="RING/U-box"/>
    <property type="match status" value="1"/>
</dbReference>
<keyword evidence="10" id="KW-0862">Zinc</keyword>
<comment type="caution">
    <text evidence="17">The sequence shown here is derived from an EMBL/GenBank/DDBJ whole genome shotgun (WGS) entry which is preliminary data.</text>
</comment>
<dbReference type="CDD" id="cd16461">
    <property type="entry name" value="RING-H2_EL5-like"/>
    <property type="match status" value="1"/>
</dbReference>
<proteinExistence type="inferred from homology"/>
<comment type="pathway">
    <text evidence="3">Protein modification; protein ubiquitination.</text>
</comment>
<evidence type="ECO:0000256" key="12">
    <source>
        <dbReference type="ARBA" id="ARBA00023136"/>
    </source>
</evidence>
<evidence type="ECO:0000313" key="18">
    <source>
        <dbReference type="Proteomes" id="UP001141806"/>
    </source>
</evidence>
<dbReference type="PANTHER" id="PTHR46913">
    <property type="entry name" value="RING-H2 FINGER PROTEIN ATL16"/>
    <property type="match status" value="1"/>
</dbReference>
<organism evidence="17 18">
    <name type="scientific">Protea cynaroides</name>
    <dbReference type="NCBI Taxonomy" id="273540"/>
    <lineage>
        <taxon>Eukaryota</taxon>
        <taxon>Viridiplantae</taxon>
        <taxon>Streptophyta</taxon>
        <taxon>Embryophyta</taxon>
        <taxon>Tracheophyta</taxon>
        <taxon>Spermatophyta</taxon>
        <taxon>Magnoliopsida</taxon>
        <taxon>Proteales</taxon>
        <taxon>Proteaceae</taxon>
        <taxon>Protea</taxon>
    </lineage>
</organism>
<dbReference type="InterPro" id="IPR013083">
    <property type="entry name" value="Znf_RING/FYVE/PHD"/>
</dbReference>
<dbReference type="EC" id="2.3.2.27" evidence="4"/>
<comment type="subcellular location">
    <subcellularLocation>
        <location evidence="2">Membrane</location>
        <topology evidence="2">Single-pass membrane protein</topology>
    </subcellularLocation>
</comment>
<name>A0A9Q0GX07_9MAGN</name>
<evidence type="ECO:0000256" key="14">
    <source>
        <dbReference type="PROSITE-ProRule" id="PRU00175"/>
    </source>
</evidence>
<comment type="catalytic activity">
    <reaction evidence="1">
        <text>S-ubiquitinyl-[E2 ubiquitin-conjugating enzyme]-L-cysteine + [acceptor protein]-L-lysine = [E2 ubiquitin-conjugating enzyme]-L-cysteine + N(6)-ubiquitinyl-[acceptor protein]-L-lysine.</text>
        <dbReference type="EC" id="2.3.2.27"/>
    </reaction>
</comment>
<dbReference type="GO" id="GO:0016020">
    <property type="term" value="C:membrane"/>
    <property type="evidence" value="ECO:0007669"/>
    <property type="project" value="UniProtKB-SubCell"/>
</dbReference>
<dbReference type="Pfam" id="PF13639">
    <property type="entry name" value="zf-RING_2"/>
    <property type="match status" value="1"/>
</dbReference>
<feature type="transmembrane region" description="Helical" evidence="15">
    <location>
        <begin position="23"/>
        <end position="47"/>
    </location>
</feature>
<dbReference type="InterPro" id="IPR044600">
    <property type="entry name" value="ATL1/ATL16-like"/>
</dbReference>
<evidence type="ECO:0000256" key="6">
    <source>
        <dbReference type="ARBA" id="ARBA00022692"/>
    </source>
</evidence>
<evidence type="ECO:0000256" key="7">
    <source>
        <dbReference type="ARBA" id="ARBA00022723"/>
    </source>
</evidence>
<evidence type="ECO:0000259" key="16">
    <source>
        <dbReference type="PROSITE" id="PS50089"/>
    </source>
</evidence>
<dbReference type="EMBL" id="JAMYWD010000012">
    <property type="protein sequence ID" value="KAJ4953502.1"/>
    <property type="molecule type" value="Genomic_DNA"/>
</dbReference>
<dbReference type="Gene3D" id="3.30.40.10">
    <property type="entry name" value="Zinc/RING finger domain, C3HC4 (zinc finger)"/>
    <property type="match status" value="1"/>
</dbReference>
<evidence type="ECO:0000256" key="8">
    <source>
        <dbReference type="ARBA" id="ARBA00022771"/>
    </source>
</evidence>
<dbReference type="GO" id="GO:0016567">
    <property type="term" value="P:protein ubiquitination"/>
    <property type="evidence" value="ECO:0007669"/>
    <property type="project" value="InterPro"/>
</dbReference>
<evidence type="ECO:0000313" key="17">
    <source>
        <dbReference type="EMBL" id="KAJ4953502.1"/>
    </source>
</evidence>
<keyword evidence="6 15" id="KW-0812">Transmembrane</keyword>
<dbReference type="GO" id="GO:0008270">
    <property type="term" value="F:zinc ion binding"/>
    <property type="evidence" value="ECO:0007669"/>
    <property type="project" value="UniProtKB-KW"/>
</dbReference>
<evidence type="ECO:0000256" key="1">
    <source>
        <dbReference type="ARBA" id="ARBA00000900"/>
    </source>
</evidence>
<dbReference type="PROSITE" id="PS50089">
    <property type="entry name" value="ZF_RING_2"/>
    <property type="match status" value="1"/>
</dbReference>
<dbReference type="GO" id="GO:0061630">
    <property type="term" value="F:ubiquitin protein ligase activity"/>
    <property type="evidence" value="ECO:0007669"/>
    <property type="project" value="UniProtKB-EC"/>
</dbReference>
<accession>A0A9Q0GX07</accession>
<keyword evidence="5" id="KW-0808">Transferase</keyword>
<evidence type="ECO:0000256" key="10">
    <source>
        <dbReference type="ARBA" id="ARBA00022833"/>
    </source>
</evidence>
<gene>
    <name evidence="17" type="ORF">NE237_030334</name>
</gene>
<evidence type="ECO:0000256" key="9">
    <source>
        <dbReference type="ARBA" id="ARBA00022786"/>
    </source>
</evidence>
<feature type="domain" description="RING-type" evidence="16">
    <location>
        <begin position="102"/>
        <end position="144"/>
    </location>
</feature>
<keyword evidence="12 15" id="KW-0472">Membrane</keyword>
<evidence type="ECO:0000256" key="13">
    <source>
        <dbReference type="ARBA" id="ARBA00024209"/>
    </source>
</evidence>
<evidence type="ECO:0000256" key="5">
    <source>
        <dbReference type="ARBA" id="ARBA00022679"/>
    </source>
</evidence>
<keyword evidence="8 14" id="KW-0863">Zinc-finger</keyword>
<sequence length="241" mass="27092">MSYSYPDPDPPTWSSSGSAELKLYQAFIFSIPIIFTFVLLFLFYLFYLRRRRVDGSSLRMRASNRNIEPIPRASEFGLKKELREMLPTIVFKESGSAKDTQCSVCLGDYQLEDKLQQIPACGHTFHMDCIGHWLATHTTCPLCRISLLLDDVVEAEPHETQSSQEFTSVGNADGTYIQVQTRSERVDIGADRSSYCISNEEEFPDARRELEGCSCGGEESALVLNVETHGSIQQELGSEVP</sequence>
<dbReference type="InterPro" id="IPR001841">
    <property type="entry name" value="Znf_RING"/>
</dbReference>
<keyword evidence="11 15" id="KW-1133">Transmembrane helix</keyword>
<protein>
    <recommendedName>
        <fullName evidence="4">RING-type E3 ubiquitin transferase</fullName>
        <ecNumber evidence="4">2.3.2.27</ecNumber>
    </recommendedName>
</protein>
<reference evidence="17" key="1">
    <citation type="journal article" date="2023" name="Plant J.">
        <title>The genome of the king protea, Protea cynaroides.</title>
        <authorList>
            <person name="Chang J."/>
            <person name="Duong T.A."/>
            <person name="Schoeman C."/>
            <person name="Ma X."/>
            <person name="Roodt D."/>
            <person name="Barker N."/>
            <person name="Li Z."/>
            <person name="Van de Peer Y."/>
            <person name="Mizrachi E."/>
        </authorList>
    </citation>
    <scope>NUCLEOTIDE SEQUENCE</scope>
    <source>
        <tissue evidence="17">Young leaves</tissue>
    </source>
</reference>
<dbReference type="OrthoDB" id="8062037at2759"/>
<keyword evidence="18" id="KW-1185">Reference proteome</keyword>
<dbReference type="AlphaFoldDB" id="A0A9Q0GX07"/>
<evidence type="ECO:0000256" key="4">
    <source>
        <dbReference type="ARBA" id="ARBA00012483"/>
    </source>
</evidence>
<comment type="similarity">
    <text evidence="13">Belongs to the RING-type zinc finger family. ATL subfamily.</text>
</comment>
<dbReference type="PANTHER" id="PTHR46913:SF23">
    <property type="entry name" value="E3 UBIQUITIN-PROTEIN LIGASE RHA4A-RELATED"/>
    <property type="match status" value="1"/>
</dbReference>
<keyword evidence="7" id="KW-0479">Metal-binding</keyword>
<evidence type="ECO:0000256" key="3">
    <source>
        <dbReference type="ARBA" id="ARBA00004906"/>
    </source>
</evidence>
<evidence type="ECO:0000256" key="15">
    <source>
        <dbReference type="SAM" id="Phobius"/>
    </source>
</evidence>
<dbReference type="Proteomes" id="UP001141806">
    <property type="component" value="Unassembled WGS sequence"/>
</dbReference>
<dbReference type="FunFam" id="3.30.40.10:FF:000503">
    <property type="entry name" value="RING-H2 finger protein ATL7"/>
    <property type="match status" value="1"/>
</dbReference>